<evidence type="ECO:0000313" key="3">
    <source>
        <dbReference type="Proteomes" id="UP001597062"/>
    </source>
</evidence>
<evidence type="ECO:0000259" key="1">
    <source>
        <dbReference type="PROSITE" id="PS50003"/>
    </source>
</evidence>
<dbReference type="GO" id="GO:0005524">
    <property type="term" value="F:ATP binding"/>
    <property type="evidence" value="ECO:0007669"/>
    <property type="project" value="UniProtKB-KW"/>
</dbReference>
<name>A0ABW3JU41_9FLAO</name>
<proteinExistence type="predicted"/>
<protein>
    <submittedName>
        <fullName evidence="2">ATP-binding protein</fullName>
    </submittedName>
</protein>
<dbReference type="RefSeq" id="WP_386108385.1">
    <property type="nucleotide sequence ID" value="NZ_JBHTJR010000051.1"/>
</dbReference>
<gene>
    <name evidence="2" type="ORF">ACFQ1U_11225</name>
</gene>
<dbReference type="SUPFAM" id="SSF55874">
    <property type="entry name" value="ATPase domain of HSP90 chaperone/DNA topoisomerase II/histidine kinase"/>
    <property type="match status" value="1"/>
</dbReference>
<dbReference type="Gene3D" id="3.30.565.10">
    <property type="entry name" value="Histidine kinase-like ATPase, C-terminal domain"/>
    <property type="match status" value="1"/>
</dbReference>
<dbReference type="PROSITE" id="PS50003">
    <property type="entry name" value="PH_DOMAIN"/>
    <property type="match status" value="1"/>
</dbReference>
<comment type="caution">
    <text evidence="2">The sequence shown here is derived from an EMBL/GenBank/DDBJ whole genome shotgun (WGS) entry which is preliminary data.</text>
</comment>
<dbReference type="InterPro" id="IPR001849">
    <property type="entry name" value="PH_domain"/>
</dbReference>
<keyword evidence="3" id="KW-1185">Reference proteome</keyword>
<evidence type="ECO:0000313" key="2">
    <source>
        <dbReference type="EMBL" id="MFD0993778.1"/>
    </source>
</evidence>
<organism evidence="2 3">
    <name type="scientific">Tenacibaculum geojense</name>
    <dbReference type="NCBI Taxonomy" id="915352"/>
    <lineage>
        <taxon>Bacteria</taxon>
        <taxon>Pseudomonadati</taxon>
        <taxon>Bacteroidota</taxon>
        <taxon>Flavobacteriia</taxon>
        <taxon>Flavobacteriales</taxon>
        <taxon>Flavobacteriaceae</taxon>
        <taxon>Tenacibaculum</taxon>
    </lineage>
</organism>
<dbReference type="Proteomes" id="UP001597062">
    <property type="component" value="Unassembled WGS sequence"/>
</dbReference>
<dbReference type="EMBL" id="JBHTJR010000051">
    <property type="protein sequence ID" value="MFD0993778.1"/>
    <property type="molecule type" value="Genomic_DNA"/>
</dbReference>
<reference evidence="3" key="1">
    <citation type="journal article" date="2019" name="Int. J. Syst. Evol. Microbiol.">
        <title>The Global Catalogue of Microorganisms (GCM) 10K type strain sequencing project: providing services to taxonomists for standard genome sequencing and annotation.</title>
        <authorList>
            <consortium name="The Broad Institute Genomics Platform"/>
            <consortium name="The Broad Institute Genome Sequencing Center for Infectious Disease"/>
            <person name="Wu L."/>
            <person name="Ma J."/>
        </authorList>
    </citation>
    <scope>NUCLEOTIDE SEQUENCE [LARGE SCALE GENOMIC DNA]</scope>
    <source>
        <strain evidence="3">CCUG 60527</strain>
    </source>
</reference>
<feature type="domain" description="PH" evidence="1">
    <location>
        <begin position="1"/>
        <end position="26"/>
    </location>
</feature>
<keyword evidence="2" id="KW-0547">Nucleotide-binding</keyword>
<sequence>MKKYILKVPSNQKARDWFQFVKESLNYVNDVDLLIVDFNNVRFMETDDFVILACLIESFYITNCEVKFIGGTERFNNHLFNVKFKEYWKEGFDRTKFTLSHNRTTLCLWKISEDMIYTYSMYAKQYFERYTNNKDLIPLSSNMDEVFNNVFDHSRSPVTGYIITQYYPKNNKISFSVCDFGIGIPTSINNDKASKEEKPLEDWKAILKSLERGFSINSTPRNRGFGLSNILELTETSNGKLLILSNNGFVEKSAGKMYVSGEVDFDFSGTLIKVEVDLNTFVEKDDLDEIFDF</sequence>
<dbReference type="InterPro" id="IPR036890">
    <property type="entry name" value="HATPase_C_sf"/>
</dbReference>
<keyword evidence="2" id="KW-0067">ATP-binding</keyword>
<accession>A0ABW3JU41</accession>